<evidence type="ECO:0000256" key="3">
    <source>
        <dbReference type="ARBA" id="ARBA00022989"/>
    </source>
</evidence>
<reference evidence="8" key="1">
    <citation type="journal article" date="2023" name="Mol. Phylogenet. Evol.">
        <title>Genome-scale phylogeny and comparative genomics of the fungal order Sordariales.</title>
        <authorList>
            <person name="Hensen N."/>
            <person name="Bonometti L."/>
            <person name="Westerberg I."/>
            <person name="Brannstrom I.O."/>
            <person name="Guillou S."/>
            <person name="Cros-Aarteil S."/>
            <person name="Calhoun S."/>
            <person name="Haridas S."/>
            <person name="Kuo A."/>
            <person name="Mondo S."/>
            <person name="Pangilinan J."/>
            <person name="Riley R."/>
            <person name="LaButti K."/>
            <person name="Andreopoulos B."/>
            <person name="Lipzen A."/>
            <person name="Chen C."/>
            <person name="Yan M."/>
            <person name="Daum C."/>
            <person name="Ng V."/>
            <person name="Clum A."/>
            <person name="Steindorff A."/>
            <person name="Ohm R.A."/>
            <person name="Martin F."/>
            <person name="Silar P."/>
            <person name="Natvig D.O."/>
            <person name="Lalanne C."/>
            <person name="Gautier V."/>
            <person name="Ament-Velasquez S.L."/>
            <person name="Kruys A."/>
            <person name="Hutchinson M.I."/>
            <person name="Powell A.J."/>
            <person name="Barry K."/>
            <person name="Miller A.N."/>
            <person name="Grigoriev I.V."/>
            <person name="Debuchy R."/>
            <person name="Gladieux P."/>
            <person name="Hiltunen Thoren M."/>
            <person name="Johannesson H."/>
        </authorList>
    </citation>
    <scope>NUCLEOTIDE SEQUENCE</scope>
    <source>
        <strain evidence="8">CBS 118394</strain>
    </source>
</reference>
<comment type="subcellular location">
    <subcellularLocation>
        <location evidence="1">Membrane</location>
        <topology evidence="1">Multi-pass membrane protein</topology>
    </subcellularLocation>
</comment>
<evidence type="ECO:0000256" key="4">
    <source>
        <dbReference type="ARBA" id="ARBA00023136"/>
    </source>
</evidence>
<evidence type="ECO:0000259" key="7">
    <source>
        <dbReference type="Pfam" id="PF20684"/>
    </source>
</evidence>
<evidence type="ECO:0000313" key="8">
    <source>
        <dbReference type="EMBL" id="KAK3326717.1"/>
    </source>
</evidence>
<comment type="similarity">
    <text evidence="5">Belongs to the SAT4 family.</text>
</comment>
<evidence type="ECO:0000256" key="5">
    <source>
        <dbReference type="ARBA" id="ARBA00038359"/>
    </source>
</evidence>
<evidence type="ECO:0000256" key="1">
    <source>
        <dbReference type="ARBA" id="ARBA00004141"/>
    </source>
</evidence>
<feature type="domain" description="Rhodopsin" evidence="7">
    <location>
        <begin position="27"/>
        <end position="272"/>
    </location>
</feature>
<organism evidence="8 9">
    <name type="scientific">Apodospora peruviana</name>
    <dbReference type="NCBI Taxonomy" id="516989"/>
    <lineage>
        <taxon>Eukaryota</taxon>
        <taxon>Fungi</taxon>
        <taxon>Dikarya</taxon>
        <taxon>Ascomycota</taxon>
        <taxon>Pezizomycotina</taxon>
        <taxon>Sordariomycetes</taxon>
        <taxon>Sordariomycetidae</taxon>
        <taxon>Sordariales</taxon>
        <taxon>Lasiosphaeriaceae</taxon>
        <taxon>Apodospora</taxon>
    </lineage>
</organism>
<sequence length="402" mass="45571">MRPGVPLSNYLAGIWASTVVALLFLAFRLYVRLFRGTRRLFWDDAFVIFACLLVLISAALWQWVAPAMYLTVDIANGHELPSDFFSQMQLWLRVSYVIQNFFYISLAAVKLSLLFFFRRLGHHMDRFKYVWWPVVGFTLASLGIALGISQWRCFLGSIEYTLTTCIQPSSAEFTIVAVKINCALDVFSDFLIMLIPAILVWGVQMRLRRKLAFTGLFSLTLVTMSIAIVRMAGVSAAFNGQQYDPSYLWLYSAIEACIAIVIACLSSFPQLFVPSKKPAYTPTESFLARLRVNRARLRQGHHHPSSLNWTNELSSAVDHDAMEVSYRTASPHDKQVSLEHDTILPDLPKPAARRWPHAPVDKGNENKQMGFWSLDADWGLGSLNGDICTWVWFRVDSGIEVP</sequence>
<keyword evidence="9" id="KW-1185">Reference proteome</keyword>
<feature type="transmembrane region" description="Helical" evidence="6">
    <location>
        <begin position="12"/>
        <end position="33"/>
    </location>
</feature>
<dbReference type="Pfam" id="PF20684">
    <property type="entry name" value="Fung_rhodopsin"/>
    <property type="match status" value="1"/>
</dbReference>
<feature type="transmembrane region" description="Helical" evidence="6">
    <location>
        <begin position="129"/>
        <end position="148"/>
    </location>
</feature>
<feature type="transmembrane region" description="Helical" evidence="6">
    <location>
        <begin position="211"/>
        <end position="229"/>
    </location>
</feature>
<accession>A0AAE0MBU7</accession>
<protein>
    <recommendedName>
        <fullName evidence="7">Rhodopsin domain-containing protein</fullName>
    </recommendedName>
</protein>
<dbReference type="AlphaFoldDB" id="A0AAE0MBU7"/>
<proteinExistence type="inferred from homology"/>
<keyword evidence="2 6" id="KW-0812">Transmembrane</keyword>
<feature type="transmembrane region" description="Helical" evidence="6">
    <location>
        <begin position="45"/>
        <end position="64"/>
    </location>
</feature>
<dbReference type="GO" id="GO:0016020">
    <property type="term" value="C:membrane"/>
    <property type="evidence" value="ECO:0007669"/>
    <property type="project" value="UniProtKB-SubCell"/>
</dbReference>
<keyword evidence="4 6" id="KW-0472">Membrane</keyword>
<dbReference type="PANTHER" id="PTHR33048:SF47">
    <property type="entry name" value="INTEGRAL MEMBRANE PROTEIN-RELATED"/>
    <property type="match status" value="1"/>
</dbReference>
<dbReference type="Proteomes" id="UP001283341">
    <property type="component" value="Unassembled WGS sequence"/>
</dbReference>
<gene>
    <name evidence="8" type="ORF">B0H66DRAFT_530715</name>
</gene>
<reference evidence="8" key="2">
    <citation type="submission" date="2023-06" db="EMBL/GenBank/DDBJ databases">
        <authorList>
            <consortium name="Lawrence Berkeley National Laboratory"/>
            <person name="Haridas S."/>
            <person name="Hensen N."/>
            <person name="Bonometti L."/>
            <person name="Westerberg I."/>
            <person name="Brannstrom I.O."/>
            <person name="Guillou S."/>
            <person name="Cros-Aarteil S."/>
            <person name="Calhoun S."/>
            <person name="Kuo A."/>
            <person name="Mondo S."/>
            <person name="Pangilinan J."/>
            <person name="Riley R."/>
            <person name="Labutti K."/>
            <person name="Andreopoulos B."/>
            <person name="Lipzen A."/>
            <person name="Chen C."/>
            <person name="Yanf M."/>
            <person name="Daum C."/>
            <person name="Ng V."/>
            <person name="Clum A."/>
            <person name="Steindorff A."/>
            <person name="Ohm R."/>
            <person name="Martin F."/>
            <person name="Silar P."/>
            <person name="Natvig D."/>
            <person name="Lalanne C."/>
            <person name="Gautier V."/>
            <person name="Ament-Velasquez S.L."/>
            <person name="Kruys A."/>
            <person name="Hutchinson M.I."/>
            <person name="Powell A.J."/>
            <person name="Barry K."/>
            <person name="Miller A.N."/>
            <person name="Grigoriev I.V."/>
            <person name="Debuchy R."/>
            <person name="Gladieux P."/>
            <person name="Thoren M.H."/>
            <person name="Johannesson H."/>
        </authorList>
    </citation>
    <scope>NUCLEOTIDE SEQUENCE</scope>
    <source>
        <strain evidence="8">CBS 118394</strain>
    </source>
</reference>
<dbReference type="EMBL" id="JAUEDM010000002">
    <property type="protein sequence ID" value="KAK3326717.1"/>
    <property type="molecule type" value="Genomic_DNA"/>
</dbReference>
<feature type="transmembrane region" description="Helical" evidence="6">
    <location>
        <begin position="96"/>
        <end position="117"/>
    </location>
</feature>
<dbReference type="PANTHER" id="PTHR33048">
    <property type="entry name" value="PTH11-LIKE INTEGRAL MEMBRANE PROTEIN (AFU_ORTHOLOGUE AFUA_5G11245)"/>
    <property type="match status" value="1"/>
</dbReference>
<comment type="caution">
    <text evidence="8">The sequence shown here is derived from an EMBL/GenBank/DDBJ whole genome shotgun (WGS) entry which is preliminary data.</text>
</comment>
<dbReference type="InterPro" id="IPR052337">
    <property type="entry name" value="SAT4-like"/>
</dbReference>
<dbReference type="InterPro" id="IPR049326">
    <property type="entry name" value="Rhodopsin_dom_fungi"/>
</dbReference>
<evidence type="ECO:0000256" key="6">
    <source>
        <dbReference type="SAM" id="Phobius"/>
    </source>
</evidence>
<feature type="transmembrane region" description="Helical" evidence="6">
    <location>
        <begin position="249"/>
        <end position="268"/>
    </location>
</feature>
<name>A0AAE0MBU7_9PEZI</name>
<keyword evidence="3 6" id="KW-1133">Transmembrane helix</keyword>
<evidence type="ECO:0000256" key="2">
    <source>
        <dbReference type="ARBA" id="ARBA00022692"/>
    </source>
</evidence>
<feature type="transmembrane region" description="Helical" evidence="6">
    <location>
        <begin position="186"/>
        <end position="204"/>
    </location>
</feature>
<evidence type="ECO:0000313" key="9">
    <source>
        <dbReference type="Proteomes" id="UP001283341"/>
    </source>
</evidence>